<name>A0A974DGL2_XENLA</name>
<dbReference type="Proteomes" id="UP000694892">
    <property type="component" value="Chromosome 3L"/>
</dbReference>
<dbReference type="GO" id="GO:1990918">
    <property type="term" value="P:double-strand break repair involved in meiotic recombination"/>
    <property type="evidence" value="ECO:0007669"/>
    <property type="project" value="InterPro"/>
</dbReference>
<evidence type="ECO:0000313" key="3">
    <source>
        <dbReference type="Proteomes" id="UP000694892"/>
    </source>
</evidence>
<evidence type="ECO:0000256" key="1">
    <source>
        <dbReference type="SAM" id="MobiDB-lite"/>
    </source>
</evidence>
<dbReference type="InterPro" id="IPR031441">
    <property type="entry name" value="Brme1"/>
</dbReference>
<reference evidence="3" key="1">
    <citation type="journal article" date="2016" name="Nature">
        <title>Genome evolution in the allotetraploid frog Xenopus laevis.</title>
        <authorList>
            <person name="Session A.M."/>
            <person name="Uno Y."/>
            <person name="Kwon T."/>
            <person name="Chapman J.A."/>
            <person name="Toyoda A."/>
            <person name="Takahashi S."/>
            <person name="Fukui A."/>
            <person name="Hikosaka A."/>
            <person name="Suzuki A."/>
            <person name="Kondo M."/>
            <person name="van Heeringen S.J."/>
            <person name="Quigley I."/>
            <person name="Heinz S."/>
            <person name="Ogino H."/>
            <person name="Ochi H."/>
            <person name="Hellsten U."/>
            <person name="Lyons J.B."/>
            <person name="Simakov O."/>
            <person name="Putnam N."/>
            <person name="Stites J."/>
            <person name="Kuroki Y."/>
            <person name="Tanaka T."/>
            <person name="Michiue T."/>
            <person name="Watanabe M."/>
            <person name="Bogdanovic O."/>
            <person name="Lister R."/>
            <person name="Georgiou G."/>
            <person name="Paranjpe S.S."/>
            <person name="van Kruijsbergen I."/>
            <person name="Shu S."/>
            <person name="Carlson J."/>
            <person name="Kinoshita T."/>
            <person name="Ohta Y."/>
            <person name="Mawaribuchi S."/>
            <person name="Jenkins J."/>
            <person name="Grimwood J."/>
            <person name="Schmutz J."/>
            <person name="Mitros T."/>
            <person name="Mozaffari S.V."/>
            <person name="Suzuki Y."/>
            <person name="Haramoto Y."/>
            <person name="Yamamoto T.S."/>
            <person name="Takagi C."/>
            <person name="Heald R."/>
            <person name="Miller K."/>
            <person name="Haudenschild C."/>
            <person name="Kitzman J."/>
            <person name="Nakayama T."/>
            <person name="Izutsu Y."/>
            <person name="Robert J."/>
            <person name="Fortriede J."/>
            <person name="Burns K."/>
            <person name="Lotay V."/>
            <person name="Karimi K."/>
            <person name="Yasuoka Y."/>
            <person name="Dichmann D.S."/>
            <person name="Flajnik M.F."/>
            <person name="Houston D.W."/>
            <person name="Shendure J."/>
            <person name="DuPasquier L."/>
            <person name="Vize P.D."/>
            <person name="Zorn A.M."/>
            <person name="Ito M."/>
            <person name="Marcotte E.M."/>
            <person name="Wallingford J.B."/>
            <person name="Ito Y."/>
            <person name="Asashima M."/>
            <person name="Ueno N."/>
            <person name="Matsuda Y."/>
            <person name="Veenstra G.J."/>
            <person name="Fujiyama A."/>
            <person name="Harland R.M."/>
            <person name="Taira M."/>
            <person name="Rokhsar D.S."/>
        </authorList>
    </citation>
    <scope>NUCLEOTIDE SEQUENCE [LARGE SCALE GENOMIC DNA]</scope>
    <source>
        <strain evidence="3">J</strain>
    </source>
</reference>
<sequence>MKRKRAQRSGIETRSRQGNKGWNHPKQHFSNPTTDPKLQDSDAEISSISCTGTSLQAIQIPDTSQPDAPQFVLEQASCTMNVSVLEQQQLSFSPPLSSTFQNIDIQGTNEKNNTIPQGNMEEDTSQPSIITELDSVGINSIDTMMHSAKPWEEYTISRSQATDMFSSKMIDILLVPVDVDEQLTVFQRNSPPIKEHQCSQSHTSETCGITNGFFEERDAVGLHSRKQDRPMPSTVQVLSEQLQNSVFEPLVKHELVGCKNESQCQSDVSPMQKQDSPLKIDANHVHGCLIQEQHITCRESTSDLQRSMLPMQGLDSFLQDPQKQNQKLYLKDTELLEPDPKLQDKDAQQPSLFEQGPKLQRQKLQWQEPPLDIQGDKTLSFDYTAQQNDPGVIQFDSALQENYSRLHSEEPDFCNLNPLLQNSELHIDSHHLECQDPMLQKEDSQLQCVQPHLLKENPLLQGLGQNSLWQYPEVQNQNNAAEINDSQFPKYGSQEKDTQLQKLDPQIQVDNSIFQCQDLYCQQPSAQLQEPAQSPSLWQDTKLWNHITHVEGHNLELTEVASQLHGENCQLQECASQLEWQDNHLQENIQKGHDLQLQNSNSELHENDSAVLKNQIPKENFLIKVEILQMKSTNLKAISSDSELKSDQLELEGSNLRCISSREHELADSQLLIALDESLHEPDQNIKKKLNSLPSTHCSQGKHVTGSPPIVCAVLPGSDTGGEEDREEDASPVVHGLILELSNLNRLIMTTHRDLRQRKGKLTFGKATVSGGKRRREM</sequence>
<organism evidence="2 3">
    <name type="scientific">Xenopus laevis</name>
    <name type="common">African clawed frog</name>
    <dbReference type="NCBI Taxonomy" id="8355"/>
    <lineage>
        <taxon>Eukaryota</taxon>
        <taxon>Metazoa</taxon>
        <taxon>Chordata</taxon>
        <taxon>Craniata</taxon>
        <taxon>Vertebrata</taxon>
        <taxon>Euteleostomi</taxon>
        <taxon>Amphibia</taxon>
        <taxon>Batrachia</taxon>
        <taxon>Anura</taxon>
        <taxon>Pipoidea</taxon>
        <taxon>Pipidae</taxon>
        <taxon>Xenopodinae</taxon>
        <taxon>Xenopus</taxon>
        <taxon>Xenopus</taxon>
    </lineage>
</organism>
<proteinExistence type="predicted"/>
<dbReference type="AlphaFoldDB" id="A0A974DGL2"/>
<dbReference type="PANTHER" id="PTHR14583">
    <property type="entry name" value="UNCHARACTERIZED PROTEIN C19ORF57 FAMILY MEMBER"/>
    <property type="match status" value="1"/>
</dbReference>
<accession>A0A974DGL2</accession>
<dbReference type="OMA" id="PRIHTEN"/>
<gene>
    <name evidence="2" type="ORF">XELAEV_18019116mg</name>
</gene>
<dbReference type="Pfam" id="PF15710">
    <property type="entry name" value="Brme1"/>
    <property type="match status" value="1"/>
</dbReference>
<dbReference type="PANTHER" id="PTHR14583:SF0">
    <property type="entry name" value="BREAK REPAIR MEIOTIC RECOMBINASE RECRUITMENT FACTOR 1"/>
    <property type="match status" value="1"/>
</dbReference>
<evidence type="ECO:0000313" key="2">
    <source>
        <dbReference type="EMBL" id="OCT90501.1"/>
    </source>
</evidence>
<dbReference type="EMBL" id="CM004470">
    <property type="protein sequence ID" value="OCT90501.1"/>
    <property type="molecule type" value="Genomic_DNA"/>
</dbReference>
<protein>
    <submittedName>
        <fullName evidence="2">Uncharacterized protein</fullName>
    </submittedName>
</protein>
<feature type="region of interest" description="Disordered" evidence="1">
    <location>
        <begin position="1"/>
        <end position="44"/>
    </location>
</feature>
<feature type="compositionally biased region" description="Polar residues" evidence="1">
    <location>
        <begin position="10"/>
        <end position="20"/>
    </location>
</feature>